<organism evidence="4 5">
    <name type="scientific">Sulfuricaulis limicola</name>
    <dbReference type="NCBI Taxonomy" id="1620215"/>
    <lineage>
        <taxon>Bacteria</taxon>
        <taxon>Pseudomonadati</taxon>
        <taxon>Pseudomonadota</taxon>
        <taxon>Gammaproteobacteria</taxon>
        <taxon>Acidiferrobacterales</taxon>
        <taxon>Acidiferrobacteraceae</taxon>
        <taxon>Sulfuricaulis</taxon>
    </lineage>
</organism>
<feature type="compositionally biased region" description="Polar residues" evidence="1">
    <location>
        <begin position="40"/>
        <end position="50"/>
    </location>
</feature>
<evidence type="ECO:0000256" key="2">
    <source>
        <dbReference type="SAM" id="SignalP"/>
    </source>
</evidence>
<dbReference type="InterPro" id="IPR011460">
    <property type="entry name" value="Lcl_C"/>
</dbReference>
<keyword evidence="5" id="KW-1185">Reference proteome</keyword>
<dbReference type="OrthoDB" id="9793251at2"/>
<dbReference type="EMBL" id="AP014879">
    <property type="protein sequence ID" value="BAV34088.1"/>
    <property type="molecule type" value="Genomic_DNA"/>
</dbReference>
<evidence type="ECO:0000313" key="5">
    <source>
        <dbReference type="Proteomes" id="UP000243180"/>
    </source>
</evidence>
<name>A0A1B4XGZ4_9GAMM</name>
<feature type="region of interest" description="Disordered" evidence="1">
    <location>
        <begin position="28"/>
        <end position="50"/>
    </location>
</feature>
<proteinExistence type="predicted"/>
<dbReference type="Proteomes" id="UP000243180">
    <property type="component" value="Chromosome"/>
</dbReference>
<feature type="domain" description="Lcl C-terminal" evidence="3">
    <location>
        <begin position="94"/>
        <end position="211"/>
    </location>
</feature>
<accession>A0A1B4XGZ4</accession>
<evidence type="ECO:0000259" key="3">
    <source>
        <dbReference type="Pfam" id="PF07603"/>
    </source>
</evidence>
<dbReference type="KEGG" id="slim:SCL_1790"/>
<keyword evidence="2" id="KW-0732">Signal</keyword>
<evidence type="ECO:0000256" key="1">
    <source>
        <dbReference type="SAM" id="MobiDB-lite"/>
    </source>
</evidence>
<sequence length="214" mass="22652">MSNLKRLLVSTAILIDLLLTACGGDGGGTGSENGSESVPPASTGTIALPKTGQTTCTDATNAVIACPGTDQDGEQQTGVAWPNPRFSMDGTGNCMTDNLTGLMWVRDPDYRMSNFRAQTWQQALDSAASLELCGYSDWRLPNRKELRSLINYGMTGGAWIASQGFSNVLTGNYWSSSSVAGSATDAWAIILLNGVVLADVKSDGNYVWPVRTGQ</sequence>
<gene>
    <name evidence="4" type="ORF">SCL_1790</name>
</gene>
<dbReference type="RefSeq" id="WP_096360876.1">
    <property type="nucleotide sequence ID" value="NZ_AP014879.1"/>
</dbReference>
<feature type="signal peptide" evidence="2">
    <location>
        <begin position="1"/>
        <end position="21"/>
    </location>
</feature>
<dbReference type="AlphaFoldDB" id="A0A1B4XGZ4"/>
<feature type="chain" id="PRO_5008572405" description="Lcl C-terminal domain-containing protein" evidence="2">
    <location>
        <begin position="22"/>
        <end position="214"/>
    </location>
</feature>
<evidence type="ECO:0000313" key="4">
    <source>
        <dbReference type="EMBL" id="BAV34088.1"/>
    </source>
</evidence>
<dbReference type="PANTHER" id="PTHR35812:SF1">
    <property type="entry name" value="LIPOPROTEIN"/>
    <property type="match status" value="1"/>
</dbReference>
<dbReference type="PANTHER" id="PTHR35812">
    <property type="entry name" value="LIPOPROTEIN"/>
    <property type="match status" value="1"/>
</dbReference>
<dbReference type="Pfam" id="PF07603">
    <property type="entry name" value="Lcl_C"/>
    <property type="match status" value="1"/>
</dbReference>
<reference evidence="4 5" key="1">
    <citation type="submission" date="2015-05" db="EMBL/GenBank/DDBJ databases">
        <title>Complete genome sequence of a sulfur-oxidizing gammaproteobacterium strain HA5.</title>
        <authorList>
            <person name="Miura A."/>
            <person name="Kojima H."/>
            <person name="Fukui M."/>
        </authorList>
    </citation>
    <scope>NUCLEOTIDE SEQUENCE [LARGE SCALE GENOMIC DNA]</scope>
    <source>
        <strain evidence="4 5">HA5</strain>
    </source>
</reference>
<protein>
    <recommendedName>
        <fullName evidence="3">Lcl C-terminal domain-containing protein</fullName>
    </recommendedName>
</protein>
<dbReference type="InParanoid" id="A0A1B4XGZ4"/>